<evidence type="ECO:0000256" key="1">
    <source>
        <dbReference type="ARBA" id="ARBA00009437"/>
    </source>
</evidence>
<dbReference type="Gene3D" id="1.10.10.10">
    <property type="entry name" value="Winged helix-like DNA-binding domain superfamily/Winged helix DNA-binding domain"/>
    <property type="match status" value="1"/>
</dbReference>
<accession>A0A3S4LID0</accession>
<comment type="similarity">
    <text evidence="1">Belongs to the LysR transcriptional regulatory family.</text>
</comment>
<dbReference type="Pfam" id="PF00126">
    <property type="entry name" value="HTH_1"/>
    <property type="match status" value="1"/>
</dbReference>
<dbReference type="InterPro" id="IPR058163">
    <property type="entry name" value="LysR-type_TF_proteobact-type"/>
</dbReference>
<dbReference type="SUPFAM" id="SSF46785">
    <property type="entry name" value="Winged helix' DNA-binding domain"/>
    <property type="match status" value="1"/>
</dbReference>
<dbReference type="Proteomes" id="UP000275777">
    <property type="component" value="Chromosome"/>
</dbReference>
<dbReference type="InterPro" id="IPR000847">
    <property type="entry name" value="LysR_HTH_N"/>
</dbReference>
<proteinExistence type="inferred from homology"/>
<protein>
    <submittedName>
        <fullName evidence="3">Chromosome replication initiation inhibitor protein</fullName>
    </submittedName>
</protein>
<sequence>MIDELRALAVFAKTTETGSFRAAARALGLAPSVVSHHVSQLESRLGSPCCTAPPGGCR</sequence>
<dbReference type="AlphaFoldDB" id="A0A3S4LID0"/>
<dbReference type="PANTHER" id="PTHR30537">
    <property type="entry name" value="HTH-TYPE TRANSCRIPTIONAL REGULATOR"/>
    <property type="match status" value="1"/>
</dbReference>
<dbReference type="PANTHER" id="PTHR30537:SF5">
    <property type="entry name" value="HTH-TYPE TRANSCRIPTIONAL ACTIVATOR TTDR-RELATED"/>
    <property type="match status" value="1"/>
</dbReference>
<gene>
    <name evidence="3" type="ORF">NCTC9695_01933</name>
</gene>
<dbReference type="GO" id="GO:0003700">
    <property type="term" value="F:DNA-binding transcription factor activity"/>
    <property type="evidence" value="ECO:0007669"/>
    <property type="project" value="InterPro"/>
</dbReference>
<dbReference type="GO" id="GO:0043565">
    <property type="term" value="F:sequence-specific DNA binding"/>
    <property type="evidence" value="ECO:0007669"/>
    <property type="project" value="TreeGrafter"/>
</dbReference>
<evidence type="ECO:0000259" key="2">
    <source>
        <dbReference type="PROSITE" id="PS50931"/>
    </source>
</evidence>
<organism evidence="3 4">
    <name type="scientific">Chromobacterium violaceum</name>
    <dbReference type="NCBI Taxonomy" id="536"/>
    <lineage>
        <taxon>Bacteria</taxon>
        <taxon>Pseudomonadati</taxon>
        <taxon>Pseudomonadota</taxon>
        <taxon>Betaproteobacteria</taxon>
        <taxon>Neisseriales</taxon>
        <taxon>Chromobacteriaceae</taxon>
        <taxon>Chromobacterium</taxon>
    </lineage>
</organism>
<name>A0A3S4LID0_CHRVL</name>
<dbReference type="EMBL" id="LR134182">
    <property type="protein sequence ID" value="VEB41500.1"/>
    <property type="molecule type" value="Genomic_DNA"/>
</dbReference>
<dbReference type="GO" id="GO:0006351">
    <property type="term" value="P:DNA-templated transcription"/>
    <property type="evidence" value="ECO:0007669"/>
    <property type="project" value="TreeGrafter"/>
</dbReference>
<dbReference type="InterPro" id="IPR036390">
    <property type="entry name" value="WH_DNA-bd_sf"/>
</dbReference>
<evidence type="ECO:0000313" key="4">
    <source>
        <dbReference type="Proteomes" id="UP000275777"/>
    </source>
</evidence>
<reference evidence="3 4" key="1">
    <citation type="submission" date="2018-12" db="EMBL/GenBank/DDBJ databases">
        <authorList>
            <consortium name="Pathogen Informatics"/>
        </authorList>
    </citation>
    <scope>NUCLEOTIDE SEQUENCE [LARGE SCALE GENOMIC DNA]</scope>
    <source>
        <strain evidence="3 4">NCTC9695</strain>
    </source>
</reference>
<dbReference type="InterPro" id="IPR036388">
    <property type="entry name" value="WH-like_DNA-bd_sf"/>
</dbReference>
<evidence type="ECO:0000313" key="3">
    <source>
        <dbReference type="EMBL" id="VEB41500.1"/>
    </source>
</evidence>
<dbReference type="PROSITE" id="PS50931">
    <property type="entry name" value="HTH_LYSR"/>
    <property type="match status" value="1"/>
</dbReference>
<feature type="domain" description="HTH lysR-type" evidence="2">
    <location>
        <begin position="3"/>
        <end position="46"/>
    </location>
</feature>